<dbReference type="Proteomes" id="UP000016088">
    <property type="component" value="Unassembled WGS sequence"/>
</dbReference>
<protein>
    <submittedName>
        <fullName evidence="2">Leydig cell tumor protein</fullName>
    </submittedName>
</protein>
<evidence type="ECO:0000256" key="1">
    <source>
        <dbReference type="SAM" id="MobiDB-lite"/>
    </source>
</evidence>
<dbReference type="RefSeq" id="XP_013019358.1">
    <property type="nucleotide sequence ID" value="XM_013163904.1"/>
</dbReference>
<dbReference type="InterPro" id="IPR019034">
    <property type="entry name" value="UPF0390"/>
</dbReference>
<evidence type="ECO:0000313" key="2">
    <source>
        <dbReference type="EMBL" id="EPX72063.1"/>
    </source>
</evidence>
<dbReference type="VEuPathDB" id="FungiDB:SOCG_03995"/>
<organism evidence="2 3">
    <name type="scientific">Schizosaccharomyces octosporus (strain yFS286)</name>
    <name type="common">Fission yeast</name>
    <name type="synonym">Octosporomyces octosporus</name>
    <dbReference type="NCBI Taxonomy" id="483514"/>
    <lineage>
        <taxon>Eukaryota</taxon>
        <taxon>Fungi</taxon>
        <taxon>Dikarya</taxon>
        <taxon>Ascomycota</taxon>
        <taxon>Taphrinomycotina</taxon>
        <taxon>Schizosaccharomycetes</taxon>
        <taxon>Schizosaccharomycetales</taxon>
        <taxon>Schizosaccharomycetaceae</taxon>
        <taxon>Schizosaccharomyces</taxon>
    </lineage>
</organism>
<dbReference type="OMA" id="KGARYCA"/>
<feature type="region of interest" description="Disordered" evidence="1">
    <location>
        <begin position="1"/>
        <end position="29"/>
    </location>
</feature>
<proteinExistence type="predicted"/>
<accession>S9PX77</accession>
<dbReference type="EMBL" id="KE503207">
    <property type="protein sequence ID" value="EPX72063.1"/>
    <property type="molecule type" value="Genomic_DNA"/>
</dbReference>
<dbReference type="Pfam" id="PF09495">
    <property type="entry name" value="DUF2462"/>
    <property type="match status" value="1"/>
</dbReference>
<name>S9PX77_SCHOY</name>
<keyword evidence="3" id="KW-1185">Reference proteome</keyword>
<feature type="compositionally biased region" description="Basic residues" evidence="1">
    <location>
        <begin position="9"/>
        <end position="29"/>
    </location>
</feature>
<dbReference type="OrthoDB" id="5322328at2759"/>
<dbReference type="GeneID" id="25032962"/>
<dbReference type="AlphaFoldDB" id="S9PX77"/>
<reference evidence="2 3" key="1">
    <citation type="journal article" date="2011" name="Science">
        <title>Comparative functional genomics of the fission yeasts.</title>
        <authorList>
            <person name="Rhind N."/>
            <person name="Chen Z."/>
            <person name="Yassour M."/>
            <person name="Thompson D.A."/>
            <person name="Haas B.J."/>
            <person name="Habib N."/>
            <person name="Wapinski I."/>
            <person name="Roy S."/>
            <person name="Lin M.F."/>
            <person name="Heiman D.I."/>
            <person name="Young S.K."/>
            <person name="Furuya K."/>
            <person name="Guo Y."/>
            <person name="Pidoux A."/>
            <person name="Chen H.M."/>
            <person name="Robbertse B."/>
            <person name="Goldberg J.M."/>
            <person name="Aoki K."/>
            <person name="Bayne E.H."/>
            <person name="Berlin A.M."/>
            <person name="Desjardins C.A."/>
            <person name="Dobbs E."/>
            <person name="Dukaj L."/>
            <person name="Fan L."/>
            <person name="FitzGerald M.G."/>
            <person name="French C."/>
            <person name="Gujja S."/>
            <person name="Hansen K."/>
            <person name="Keifenheim D."/>
            <person name="Levin J.Z."/>
            <person name="Mosher R.A."/>
            <person name="Mueller C.A."/>
            <person name="Pfiffner J."/>
            <person name="Priest M."/>
            <person name="Russ C."/>
            <person name="Smialowska A."/>
            <person name="Swoboda P."/>
            <person name="Sykes S.M."/>
            <person name="Vaughn M."/>
            <person name="Vengrova S."/>
            <person name="Yoder R."/>
            <person name="Zeng Q."/>
            <person name="Allshire R."/>
            <person name="Baulcombe D."/>
            <person name="Birren B.W."/>
            <person name="Brown W."/>
            <person name="Ekwall K."/>
            <person name="Kellis M."/>
            <person name="Leatherwood J."/>
            <person name="Levin H."/>
            <person name="Margalit H."/>
            <person name="Martienssen R."/>
            <person name="Nieduszynski C.A."/>
            <person name="Spatafora J.W."/>
            <person name="Friedman N."/>
            <person name="Dalgaard J.Z."/>
            <person name="Baumann P."/>
            <person name="Niki H."/>
            <person name="Regev A."/>
            <person name="Nusbaum C."/>
        </authorList>
    </citation>
    <scope>NUCLEOTIDE SEQUENCE [LARGE SCALE GENOMIC DNA]</scope>
    <source>
        <strain evidence="3">yFS286</strain>
    </source>
</reference>
<evidence type="ECO:0000313" key="3">
    <source>
        <dbReference type="Proteomes" id="UP000016088"/>
    </source>
</evidence>
<sequence>MPQGELKKKGSKNTKNAHKISKQKKNVKKGARYFAPRKAAAVKDHLANEGITKTINSRNERMAAGLASQQMGKLTITKSMGDEAVKELKEQKR</sequence>
<dbReference type="HOGENOM" id="CLU_2400938_0_0_1"/>
<gene>
    <name evidence="2" type="ORF">SOCG_03995</name>
</gene>